<keyword evidence="3" id="KW-0378">Hydrolase</keyword>
<dbReference type="RefSeq" id="WP_164656418.1">
    <property type="nucleotide sequence ID" value="NZ_JAAIJR010000157.1"/>
</dbReference>
<dbReference type="EMBL" id="JAAIJR010000157">
    <property type="protein sequence ID" value="NEX23106.1"/>
    <property type="molecule type" value="Genomic_DNA"/>
</dbReference>
<dbReference type="InterPro" id="IPR011856">
    <property type="entry name" value="tRNA_endonuc-like_dom_sf"/>
</dbReference>
<evidence type="ECO:0000313" key="4">
    <source>
        <dbReference type="Proteomes" id="UP000471640"/>
    </source>
</evidence>
<dbReference type="GO" id="GO:0009307">
    <property type="term" value="P:DNA restriction-modification system"/>
    <property type="evidence" value="ECO:0007669"/>
    <property type="project" value="InterPro"/>
</dbReference>
<dbReference type="AlphaFoldDB" id="A0A6P1E211"/>
<dbReference type="InterPro" id="IPR052906">
    <property type="entry name" value="Type_IV_Methyl-Rstrct_Enzyme"/>
</dbReference>
<comment type="caution">
    <text evidence="3">The sequence shown here is derived from an EMBL/GenBank/DDBJ whole genome shotgun (WGS) entry which is preliminary data.</text>
</comment>
<feature type="domain" description="Restriction endonuclease type IV Mrr" evidence="1">
    <location>
        <begin position="149"/>
        <end position="267"/>
    </location>
</feature>
<sequence>MAKKSNAEFVKWFGPVLDALRDLGDSGRPREVYSRIAKNLAIPDEVLDETLKSGASRFQNQVAWARQYLVWEGLVDSSKRGTWTLTEQGRATHLTEIEARQIFLKWVAIHAEARKGQQVQEVVDPLQEDEDAAPGQVATDEAVDLLSTLRSLSPSGFEKVCRELLRESGFEKVEVTGGTADGGIDGHGVLEINPFVSFKVLFQCKRYAKGNLVSRAQVGDFRNAMIGRAEKGIIITTSGFSAAAVQEANREGAPQVELVDSEKLVEMFERVELGLKKRTVFDVDLAYFEKYR</sequence>
<dbReference type="InterPro" id="IPR011335">
    <property type="entry name" value="Restrct_endonuc-II-like"/>
</dbReference>
<evidence type="ECO:0000259" key="2">
    <source>
        <dbReference type="Pfam" id="PF14338"/>
    </source>
</evidence>
<dbReference type="InterPro" id="IPR007560">
    <property type="entry name" value="Restrct_endonuc_IV_Mrr"/>
</dbReference>
<proteinExistence type="predicted"/>
<dbReference type="GO" id="GO:0003677">
    <property type="term" value="F:DNA binding"/>
    <property type="evidence" value="ECO:0007669"/>
    <property type="project" value="InterPro"/>
</dbReference>
<keyword evidence="3" id="KW-0255">Endonuclease</keyword>
<dbReference type="Proteomes" id="UP000471640">
    <property type="component" value="Unassembled WGS sequence"/>
</dbReference>
<accession>A0A6P1E211</accession>
<evidence type="ECO:0000313" key="3">
    <source>
        <dbReference type="EMBL" id="NEX23106.1"/>
    </source>
</evidence>
<dbReference type="PANTHER" id="PTHR30015:SF7">
    <property type="entry name" value="TYPE IV METHYL-DIRECTED RESTRICTION ENZYME ECOKMRR"/>
    <property type="match status" value="1"/>
</dbReference>
<dbReference type="Gene3D" id="3.40.1350.10">
    <property type="match status" value="1"/>
</dbReference>
<dbReference type="InterPro" id="IPR025745">
    <property type="entry name" value="Mrr-like_N_dom"/>
</dbReference>
<dbReference type="Pfam" id="PF04471">
    <property type="entry name" value="Mrr_cat"/>
    <property type="match status" value="1"/>
</dbReference>
<gene>
    <name evidence="3" type="ORF">G3480_22875</name>
</gene>
<name>A0A6P1E211_9GAMM</name>
<dbReference type="SUPFAM" id="SSF52980">
    <property type="entry name" value="Restriction endonuclease-like"/>
    <property type="match status" value="1"/>
</dbReference>
<keyword evidence="4" id="KW-1185">Reference proteome</keyword>
<reference evidence="4" key="1">
    <citation type="journal article" date="2020" name="Microbiol. Resour. Announc.">
        <title>Draft Genome Sequences of Thiorhodococcus mannitoliphagus and Thiorhodococcus minor, Purple Sulfur Photosynthetic Bacteria in the Gammaproteobacterial Family Chromatiaceae.</title>
        <authorList>
            <person name="Aviles F.A."/>
            <person name="Meyer T.E."/>
            <person name="Kyndt J.A."/>
        </authorList>
    </citation>
    <scope>NUCLEOTIDE SEQUENCE [LARGE SCALE GENOMIC DNA]</scope>
    <source>
        <strain evidence="4">DSM 18266</strain>
    </source>
</reference>
<feature type="domain" description="Restriction system protein Mrr-like N-terminal" evidence="2">
    <location>
        <begin position="9"/>
        <end position="92"/>
    </location>
</feature>
<evidence type="ECO:0000259" key="1">
    <source>
        <dbReference type="Pfam" id="PF04471"/>
    </source>
</evidence>
<organism evidence="3 4">
    <name type="scientific">Thiorhodococcus mannitoliphagus</name>
    <dbReference type="NCBI Taxonomy" id="329406"/>
    <lineage>
        <taxon>Bacteria</taxon>
        <taxon>Pseudomonadati</taxon>
        <taxon>Pseudomonadota</taxon>
        <taxon>Gammaproteobacteria</taxon>
        <taxon>Chromatiales</taxon>
        <taxon>Chromatiaceae</taxon>
        <taxon>Thiorhodococcus</taxon>
    </lineage>
</organism>
<dbReference type="PANTHER" id="PTHR30015">
    <property type="entry name" value="MRR RESTRICTION SYSTEM PROTEIN"/>
    <property type="match status" value="1"/>
</dbReference>
<reference evidence="3 4" key="2">
    <citation type="submission" date="2020-02" db="EMBL/GenBank/DDBJ databases">
        <title>Genome sequences of Thiorhodococcus mannitoliphagus and Thiorhodococcus minor, purple sulfur photosynthetic bacteria in the gammaproteobacterial family, Chromatiaceae.</title>
        <authorList>
            <person name="Aviles F.A."/>
            <person name="Meyer T.E."/>
            <person name="Kyndt J.A."/>
        </authorList>
    </citation>
    <scope>NUCLEOTIDE SEQUENCE [LARGE SCALE GENOMIC DNA]</scope>
    <source>
        <strain evidence="3 4">DSM 18266</strain>
    </source>
</reference>
<protein>
    <submittedName>
        <fullName evidence="3">Restriction endonuclease</fullName>
    </submittedName>
</protein>
<dbReference type="Pfam" id="PF14338">
    <property type="entry name" value="Mrr_N"/>
    <property type="match status" value="1"/>
</dbReference>
<keyword evidence="3" id="KW-0540">Nuclease</keyword>
<dbReference type="GO" id="GO:0015666">
    <property type="term" value="F:restriction endodeoxyribonuclease activity"/>
    <property type="evidence" value="ECO:0007669"/>
    <property type="project" value="TreeGrafter"/>
</dbReference>